<dbReference type="Proteomes" id="UP001281614">
    <property type="component" value="Unassembled WGS sequence"/>
</dbReference>
<proteinExistence type="predicted"/>
<dbReference type="PANTHER" id="PTHR35910">
    <property type="entry name" value="2EXR DOMAIN-CONTAINING PROTEIN"/>
    <property type="match status" value="1"/>
</dbReference>
<evidence type="ECO:0000259" key="1">
    <source>
        <dbReference type="Pfam" id="PF20150"/>
    </source>
</evidence>
<dbReference type="EMBL" id="VYYT01000112">
    <property type="protein sequence ID" value="KAK2769401.1"/>
    <property type="molecule type" value="Genomic_DNA"/>
</dbReference>
<organism evidence="2 3">
    <name type="scientific">Colletotrichum kahawae</name>
    <name type="common">Coffee berry disease fungus</name>
    <dbReference type="NCBI Taxonomy" id="34407"/>
    <lineage>
        <taxon>Eukaryota</taxon>
        <taxon>Fungi</taxon>
        <taxon>Dikarya</taxon>
        <taxon>Ascomycota</taxon>
        <taxon>Pezizomycotina</taxon>
        <taxon>Sordariomycetes</taxon>
        <taxon>Hypocreomycetidae</taxon>
        <taxon>Glomerellales</taxon>
        <taxon>Glomerellaceae</taxon>
        <taxon>Colletotrichum</taxon>
        <taxon>Colletotrichum gloeosporioides species complex</taxon>
    </lineage>
</organism>
<comment type="caution">
    <text evidence="2">The sequence shown here is derived from an EMBL/GenBank/DDBJ whole genome shotgun (WGS) entry which is preliminary data.</text>
</comment>
<evidence type="ECO:0000313" key="3">
    <source>
        <dbReference type="Proteomes" id="UP001281614"/>
    </source>
</evidence>
<dbReference type="AlphaFoldDB" id="A0AAE0D943"/>
<gene>
    <name evidence="2" type="ORF">CKAH01_01008</name>
</gene>
<accession>A0AAE0D943</accession>
<protein>
    <recommendedName>
        <fullName evidence="1">2EXR domain-containing protein</fullName>
    </recommendedName>
</protein>
<feature type="domain" description="2EXR" evidence="1">
    <location>
        <begin position="80"/>
        <end position="162"/>
    </location>
</feature>
<sequence length="307" mass="35848">MAAPTPASWRVAASGVALQLKIIENMVRRGFEQSQQRMAPLSEKELKGIHKELVDTTEAQARILDRICGINTPSASGSTFHRFSELPTELRYIIWELALPSARIFRPWLDDRGIHLYDEHETPAILYACRESRQVAEKHGNFQFGSRTSRSRGFWFNYKRDIAFIHDTDIACSLFNCMNIAVEALNFTCPEDCIKTMKWILTHAPKCQKVIIWFRPWWDDGEYEQWTPRIFAFHDDEDIWGKDFGQEMYQNQPGDNTWRGTKRILESLYSQNETLDRLEITKERLPELEVKEVLRAFKSKSLAETHT</sequence>
<reference evidence="2" key="1">
    <citation type="submission" date="2023-02" db="EMBL/GenBank/DDBJ databases">
        <title>Colletotrichum kahawae CIFC_Que2 genome sequencing and assembly.</title>
        <authorList>
            <person name="Baroncelli R."/>
        </authorList>
    </citation>
    <scope>NUCLEOTIDE SEQUENCE</scope>
    <source>
        <strain evidence="2">CIFC_Que2</strain>
    </source>
</reference>
<dbReference type="InterPro" id="IPR045518">
    <property type="entry name" value="2EXR"/>
</dbReference>
<dbReference type="Pfam" id="PF20150">
    <property type="entry name" value="2EXR"/>
    <property type="match status" value="1"/>
</dbReference>
<dbReference type="PANTHER" id="PTHR35910:SF1">
    <property type="entry name" value="2EXR DOMAIN-CONTAINING PROTEIN"/>
    <property type="match status" value="1"/>
</dbReference>
<evidence type="ECO:0000313" key="2">
    <source>
        <dbReference type="EMBL" id="KAK2769401.1"/>
    </source>
</evidence>
<keyword evidence="3" id="KW-1185">Reference proteome</keyword>
<name>A0AAE0D943_COLKA</name>